<dbReference type="PANTHER" id="PTHR11010">
    <property type="entry name" value="PROTEASE S28 PRO-X CARBOXYPEPTIDASE-RELATED"/>
    <property type="match status" value="1"/>
</dbReference>
<dbReference type="Gene3D" id="1.20.120.980">
    <property type="entry name" value="Serine carboxypeptidase S28, SKS domain"/>
    <property type="match status" value="1"/>
</dbReference>
<evidence type="ECO:0000256" key="5">
    <source>
        <dbReference type="ARBA" id="ARBA00023180"/>
    </source>
</evidence>
<evidence type="ECO:0000256" key="2">
    <source>
        <dbReference type="ARBA" id="ARBA00022670"/>
    </source>
</evidence>
<dbReference type="Proteomes" id="UP000826234">
    <property type="component" value="Unassembled WGS sequence"/>
</dbReference>
<dbReference type="SUPFAM" id="SSF53474">
    <property type="entry name" value="alpha/beta-Hydrolases"/>
    <property type="match status" value="2"/>
</dbReference>
<keyword evidence="5" id="KW-0325">Glycoprotein</keyword>
<name>A0ABQ7TQ70_PHRPL</name>
<keyword evidence="7" id="KW-1185">Reference proteome</keyword>
<keyword evidence="4" id="KW-0378">Hydrolase</keyword>
<comment type="caution">
    <text evidence="6">The sequence shown here is derived from an EMBL/GenBank/DDBJ whole genome shotgun (WGS) entry which is preliminary data.</text>
</comment>
<accession>A0ABQ7TQ70</accession>
<gene>
    <name evidence="6" type="ORF">JD844_005874</name>
</gene>
<dbReference type="InterPro" id="IPR008758">
    <property type="entry name" value="Peptidase_S28"/>
</dbReference>
<dbReference type="InterPro" id="IPR042269">
    <property type="entry name" value="Ser_carbopepase_S28_SKS"/>
</dbReference>
<keyword evidence="2" id="KW-0645">Protease</keyword>
<organism evidence="6 7">
    <name type="scientific">Phrynosoma platyrhinos</name>
    <name type="common">Desert horned lizard</name>
    <dbReference type="NCBI Taxonomy" id="52577"/>
    <lineage>
        <taxon>Eukaryota</taxon>
        <taxon>Metazoa</taxon>
        <taxon>Chordata</taxon>
        <taxon>Craniata</taxon>
        <taxon>Vertebrata</taxon>
        <taxon>Euteleostomi</taxon>
        <taxon>Lepidosauria</taxon>
        <taxon>Squamata</taxon>
        <taxon>Bifurcata</taxon>
        <taxon>Unidentata</taxon>
        <taxon>Episquamata</taxon>
        <taxon>Toxicofera</taxon>
        <taxon>Iguania</taxon>
        <taxon>Phrynosomatidae</taxon>
        <taxon>Phrynosomatinae</taxon>
        <taxon>Phrynosoma</taxon>
    </lineage>
</organism>
<sequence>MCFSSPPTPVQQFHMLRQRIQQLQEERNWEEFNSRRLEPGTILPELDSIMGGFIRQPLDHFNKQNRVTFNQQYWVNSGYWRPGGPVFLYIGGEGALSEFTIAMGHHVNLAYQYGALLVALEHRFYGFSLNPDMLEDRNLPYLNSQQALSDLMSFHQFITQKYDLTQNNTWICFGGSYSGSLAAWFRLKFPHLVFAAVASSAPVQAQVDFSGYAKVVAQSLSNPVIGGSKQCLDAIAEAFAAVEKLVLAGQLEKLEKDFHSCMPLQGHNDSIELLISMADLFMFIVQYNNEGENMVNVSSICKTMTDRRIGSAYERLVVASLMALKDIGIRCIYCSHTGFIQQLRDTKVSQHSYIRAWIFQTCTEFGYFMTCEDPICPFSKLVDLKFQMDVCKDVFGISDRSAQEAVSFTNEYYGADHPKATRVLFVNGDIDPWHALSILEDQSPSERAILINGTAH</sequence>
<comment type="similarity">
    <text evidence="1">Belongs to the peptidase S28 family.</text>
</comment>
<protein>
    <recommendedName>
        <fullName evidence="8">Thymus-specific serine protease</fullName>
    </recommendedName>
</protein>
<dbReference type="InterPro" id="IPR029058">
    <property type="entry name" value="AB_hydrolase_fold"/>
</dbReference>
<evidence type="ECO:0000256" key="3">
    <source>
        <dbReference type="ARBA" id="ARBA00022729"/>
    </source>
</evidence>
<evidence type="ECO:0000313" key="6">
    <source>
        <dbReference type="EMBL" id="KAH0631521.1"/>
    </source>
</evidence>
<evidence type="ECO:0000256" key="1">
    <source>
        <dbReference type="ARBA" id="ARBA00011079"/>
    </source>
</evidence>
<evidence type="ECO:0008006" key="8">
    <source>
        <dbReference type="Google" id="ProtNLM"/>
    </source>
</evidence>
<feature type="non-terminal residue" evidence="6">
    <location>
        <position position="456"/>
    </location>
</feature>
<reference evidence="6 7" key="1">
    <citation type="journal article" date="2022" name="Gigascience">
        <title>A chromosome-level genome assembly and annotation of the desert horned lizard, Phrynosoma platyrhinos, provides insight into chromosomal rearrangements among reptiles.</title>
        <authorList>
            <person name="Koochekian N."/>
            <person name="Ascanio A."/>
            <person name="Farleigh K."/>
            <person name="Card D.C."/>
            <person name="Schield D.R."/>
            <person name="Castoe T.A."/>
            <person name="Jezkova T."/>
        </authorList>
    </citation>
    <scope>NUCLEOTIDE SEQUENCE [LARGE SCALE GENOMIC DNA]</scope>
    <source>
        <strain evidence="6">NK-2021</strain>
    </source>
</reference>
<dbReference type="Pfam" id="PF05577">
    <property type="entry name" value="Peptidase_S28"/>
    <property type="match status" value="1"/>
</dbReference>
<keyword evidence="3" id="KW-0732">Signal</keyword>
<dbReference type="EMBL" id="JAIPUX010000035">
    <property type="protein sequence ID" value="KAH0631521.1"/>
    <property type="molecule type" value="Genomic_DNA"/>
</dbReference>
<evidence type="ECO:0000313" key="7">
    <source>
        <dbReference type="Proteomes" id="UP000826234"/>
    </source>
</evidence>
<evidence type="ECO:0000256" key="4">
    <source>
        <dbReference type="ARBA" id="ARBA00022801"/>
    </source>
</evidence>
<dbReference type="Gene3D" id="3.40.50.1820">
    <property type="entry name" value="alpha/beta hydrolase"/>
    <property type="match status" value="1"/>
</dbReference>
<dbReference type="PANTHER" id="PTHR11010:SF11">
    <property type="entry name" value="THYMUS-SPECIFIC SERINE PROTEASE"/>
    <property type="match status" value="1"/>
</dbReference>
<proteinExistence type="inferred from homology"/>